<accession>A0AAW2GFP3</accession>
<reference evidence="1 2" key="1">
    <citation type="submission" date="2023-03" db="EMBL/GenBank/DDBJ databases">
        <title>High recombination rates correlate with genetic variation in Cardiocondyla obscurior ants.</title>
        <authorList>
            <person name="Errbii M."/>
        </authorList>
    </citation>
    <scope>NUCLEOTIDE SEQUENCE [LARGE SCALE GENOMIC DNA]</scope>
    <source>
        <strain evidence="1">Alpha-2009</strain>
        <tissue evidence="1">Whole body</tissue>
    </source>
</reference>
<comment type="caution">
    <text evidence="1">The sequence shown here is derived from an EMBL/GenBank/DDBJ whole genome shotgun (WGS) entry which is preliminary data.</text>
</comment>
<evidence type="ECO:0000313" key="1">
    <source>
        <dbReference type="EMBL" id="KAL0125974.1"/>
    </source>
</evidence>
<name>A0AAW2GFP3_9HYME</name>
<dbReference type="EMBL" id="JADYXP020000004">
    <property type="protein sequence ID" value="KAL0125974.1"/>
    <property type="molecule type" value="Genomic_DNA"/>
</dbReference>
<sequence length="151" mass="17818">MLVVTIKSSANSGFLNASRVLAHFLRERKIATCDLHRTRTRRETNGERKILLSRGTRSIFYISFLLKVFQYAPKQKLNKTRSVISDIYSYISREYVRECVYNAHTCLMRVYRQKPINGARLGLLIAKYSFPRPKDNELMRARRNLYFFNVT</sequence>
<evidence type="ECO:0000313" key="2">
    <source>
        <dbReference type="Proteomes" id="UP001430953"/>
    </source>
</evidence>
<proteinExistence type="predicted"/>
<organism evidence="1 2">
    <name type="scientific">Cardiocondyla obscurior</name>
    <dbReference type="NCBI Taxonomy" id="286306"/>
    <lineage>
        <taxon>Eukaryota</taxon>
        <taxon>Metazoa</taxon>
        <taxon>Ecdysozoa</taxon>
        <taxon>Arthropoda</taxon>
        <taxon>Hexapoda</taxon>
        <taxon>Insecta</taxon>
        <taxon>Pterygota</taxon>
        <taxon>Neoptera</taxon>
        <taxon>Endopterygota</taxon>
        <taxon>Hymenoptera</taxon>
        <taxon>Apocrita</taxon>
        <taxon>Aculeata</taxon>
        <taxon>Formicoidea</taxon>
        <taxon>Formicidae</taxon>
        <taxon>Myrmicinae</taxon>
        <taxon>Cardiocondyla</taxon>
    </lineage>
</organism>
<dbReference type="Proteomes" id="UP001430953">
    <property type="component" value="Unassembled WGS sequence"/>
</dbReference>
<dbReference type="AlphaFoldDB" id="A0AAW2GFP3"/>
<gene>
    <name evidence="1" type="ORF">PUN28_004796</name>
</gene>
<keyword evidence="2" id="KW-1185">Reference proteome</keyword>
<protein>
    <submittedName>
        <fullName evidence="1">Uncharacterized protein</fullName>
    </submittedName>
</protein>